<dbReference type="RefSeq" id="WP_110401774.1">
    <property type="nucleotide sequence ID" value="NZ_QJJS01000016.1"/>
</dbReference>
<gene>
    <name evidence="2" type="ORF">C7444_11648</name>
</gene>
<dbReference type="Proteomes" id="UP000247811">
    <property type="component" value="Unassembled WGS sequence"/>
</dbReference>
<protein>
    <recommendedName>
        <fullName evidence="1">DUF6603 domain-containing protein</fullName>
    </recommendedName>
</protein>
<name>A0A318GXP3_9BURK</name>
<dbReference type="EMBL" id="QJJS01000016">
    <property type="protein sequence ID" value="PXW94015.1"/>
    <property type="molecule type" value="Genomic_DNA"/>
</dbReference>
<dbReference type="AlphaFoldDB" id="A0A318GXP3"/>
<feature type="domain" description="DUF6603" evidence="1">
    <location>
        <begin position="410"/>
        <end position="964"/>
    </location>
</feature>
<accession>A0A318GXP3</accession>
<dbReference type="OrthoDB" id="535891at2"/>
<proteinExistence type="predicted"/>
<evidence type="ECO:0000313" key="2">
    <source>
        <dbReference type="EMBL" id="PXW94015.1"/>
    </source>
</evidence>
<evidence type="ECO:0000259" key="1">
    <source>
        <dbReference type="Pfam" id="PF20248"/>
    </source>
</evidence>
<dbReference type="Pfam" id="PF20248">
    <property type="entry name" value="DUF6603"/>
    <property type="match status" value="1"/>
</dbReference>
<organism evidence="2 3">
    <name type="scientific">Sphaerotilus hippei</name>
    <dbReference type="NCBI Taxonomy" id="744406"/>
    <lineage>
        <taxon>Bacteria</taxon>
        <taxon>Pseudomonadati</taxon>
        <taxon>Pseudomonadota</taxon>
        <taxon>Betaproteobacteria</taxon>
        <taxon>Burkholderiales</taxon>
        <taxon>Sphaerotilaceae</taxon>
        <taxon>Sphaerotilus</taxon>
    </lineage>
</organism>
<reference evidence="2 3" key="1">
    <citation type="submission" date="2018-05" db="EMBL/GenBank/DDBJ databases">
        <title>Genomic Encyclopedia of Type Strains, Phase IV (KMG-IV): sequencing the most valuable type-strain genomes for metagenomic binning, comparative biology and taxonomic classification.</title>
        <authorList>
            <person name="Goeker M."/>
        </authorList>
    </citation>
    <scope>NUCLEOTIDE SEQUENCE [LARGE SCALE GENOMIC DNA]</scope>
    <source>
        <strain evidence="2 3">DSM 566</strain>
    </source>
</reference>
<sequence>MADMAFERVHAWFVQAVERSLDDVADVAQRDLLRKVLWSLADPVDPAVAPPPALPGAFRQPGVSGRSLSIAAIVVGEALVAIDPLKTAIAAIAGGQLGEAREAIRSLIEQIRRAAGGARVHPSAFGLGKLLLTLSRDVLAALPGDASVPRARQLARLVDADPARLMRTSSTLGVQTLLLGAVLDKAFADDPATQLKDWADFVAGSAFGVAAAQMPRFTLVESPPQPGSTGQLEITGFDPARGVRFLMGVDLQRQMTEGEHQLTLDLKARGGLQVRWDAGQPPVSEDPARPLGMALGLTLKAASGDAGVFGLQVPADHPVVRFQLDELGAGLRLERPPGQAQLAPSVTLKFKGGKLILDIDQIDPTLLGAVLGHRIEVAFDIEALADGAGGLRLKDGNGLRVNLPIDRLPAGPFDLQLITLALEPKDDFARLEAELSISCALQLGPFSASVERIGARLQIVTADGSTTLALKPPTGMGLSLAGGPIQGGGFLSLDFEAGEYKGALELKIAGIGVKALGLLNTRRPGGQWSLLLLIFGNFPPIQLSWGFVLTGVGGLIGVQHTTDTGAMARELGNGGLDAVLFPKDVAGNAPQIFQTLSTLFPFKPGGFVLGPMLEVGWGTPTLVSLRMGVLIEASQIAILGQLVIQIPPLVDKQLAIVLLQLDFVGSIVFDPFKIAFDGKLRDSRVALISITGQFAFRAVFGDKPTFLISAGGFHPRFADIPPDVPMPFDRIGAGFSIGIIGISIKGYFAITAATVQGGFEVKVWGDVGVASFDAGLGFDAICYLQPRFCFDVEFRAWAHAEVFGIGLGVSLRGLLQGPGRWRIRGEASVDLGFFGSVDVDFDEAWGEDTDTPLVTENAFALLVGEAGKRDNWSVQLPSGDESCITVARREGESDALAHPMASLTFTQRRVPLNRTLDKVNEARVAGSRQLAVSGVTFDGLPVPAARSRQREQFAASQFFKVSDDDKLTKPSFEAMDAGEKFHFDEFEFGPVQSAPVDWETRDLSPQPGGLGHLGLLADMLQSHHLSVLHPGATDWMVTTGAVARSGLRGLDRMLPADRAPLSVADAVPMVVTARADQGARVAAVQAGTWAATQALQGRAGSGVQARQWQVVELHELVGTL</sequence>
<dbReference type="InterPro" id="IPR046538">
    <property type="entry name" value="DUF6603"/>
</dbReference>
<evidence type="ECO:0000313" key="3">
    <source>
        <dbReference type="Proteomes" id="UP000247811"/>
    </source>
</evidence>
<keyword evidence="3" id="KW-1185">Reference proteome</keyword>
<comment type="caution">
    <text evidence="2">The sequence shown here is derived from an EMBL/GenBank/DDBJ whole genome shotgun (WGS) entry which is preliminary data.</text>
</comment>